<evidence type="ECO:0000256" key="6">
    <source>
        <dbReference type="ARBA" id="ARBA00022806"/>
    </source>
</evidence>
<sequence>MRMLDASEAEPATRTQDTHATPTQRDPTTLDHVELPEQHEQPNDDHTNIATNTSIKSEDDVPPSAANATETSLRPDPQPSIKRRESEAAETAQTPELGDKAGKKRKRAVSPPWQFPTVDQSTAKTADGRRISTRVNTGTPVLSESEGGRPRSISHSASRSRPVSPPWKRFEAEGPTTVQIDGKRKSGRMNKDIPQAPHPKRISPRTKKTVDKLSAETKSNVRPASRGKAPQLDGTAETTPRRTIKDERSPSPATRIAQLQAQIAALKPSRSFPTPELEKQTKGTHKRKRSHDAIEQTPRSASPSTARKSQRPSPANLSPEISRPIPRLKLKFSGARQVIPIPHPSARQPSPPRPPQVNLSQLIEEWELKELQLPYMDNDGGTHNAEWFQQRNEKQAADEGLMRRRLLHAQQPGGALSREVCSIFQEQQEEPAPRYVHHDHLAVHALHLRGLQKKERAHHRTLAKKLALEALEYWKLMRGPTEEDLMAEQDKVFRLVYKQVVQDMRAKWEMVLQHVKLLRQEKWELEEEARRQERLQKKLAQAEHMISRQRGVDGGDDVSDSEMDDSETDEEGEQGEEGVGGEEENMSESEESDGDSEGEGDEMSGDVLAAYLAQRDAEPPDKPDEEAGEEEAEVEADGMEPDIERADVPATEANDDTVEPDTDQVEIPATEDLPNSGADGQEDEDEEGQVGYQPDIANADAPSTTGVAETAVGTKSTLARASRRSRRSQSAGATADEKEAEATLSDDESEDMYDSDEDMCSSDDDGEGGGDQASDDDDESSADEQDGADEARNSIYGMLFNGDKIKEFGLPTPTTSAEGDARDRTAEPVEHGGGDVQAEGGAADGGLQGQDETGATVVELQEDSAVVGQEEQPHPSPQLEDKNEVVTTVSEPQEATVVLGHEEQRDVTPQPVNIVAPASAPHSPVPEAPSDAAAKHMVPVPALLRGTLRSYQHAGLDWLASLHRNGTNGILADEMGLGKTIQTISLLAHLAEQHGVWETHLVIVPTSVILNWVTEFQKFLPGFRVLGYYGTSEERQHKRKGWVNDPHHEDRTKRGYNVVITSYNVAMQDINAIRNVQWHYLVLDEAHNIRNFNSQRWQVLIRLKTKARLLLTGTPLQNSLTELWSLLTFLTAGDDDPTHGNLEEFLSHWKAPVKEIFDRGVSALSAAAQKVVDMLHVSLRPFLLRRLKSEVEKDLPKKTESVVVCKLSKRQRQLYQEYMGLASTRDSLAKGNAVSAGKVLLSLRRVCNHPDLFDPRPIQTSFAMERGVVGGFAGKEWVVRRLLGGEAATPPAGMLLAAREGCKQDLVRRSKQIAATGRLREQISAAEKQIVNAQKTSPADIGTLSGSLALRRVGQREKAVQHLRACLRLTEASVAGAPIYGSDLRELVTVRHDRPYTFTQPGRQPVTLLRGWPAFGQRPLKLEHPADWQLANSTALQRDVLAVDKYAENLHDTITRFAFCTPVATAPVLDHAIPPMAQQLLRASDAYPIETDFAHEARARTSIVFPDSRLLVYDSGKLQRLTTLLRDLQAKGSRSLIFTQMTGTLNILEQFLSLLGLPYLRLDGSTPVERRQLYSAEFNRPDSKYQCMILSSRAGGVGLNLTGASSVIFYDLDWNPQMDRQCMDRAHRIGQVRDVEVFKMVSEKTVEENILRRANQKSLLDQAVIQEGHFTTEYNQPAKPANVEEEEDNKDGVAAAIERFLGGGDKATNQAVESVEDKEDVVAAQNARKEEAQDEVDFAERSSKGPSLAATPGPAGAAEVDGDGVGHVDQYMVGLVEAMQKDVLFVPPVVRKLDRHGRDPSHRPKRKR</sequence>
<evidence type="ECO:0000256" key="11">
    <source>
        <dbReference type="ARBA" id="ARBA00023159"/>
    </source>
</evidence>
<evidence type="ECO:0000256" key="14">
    <source>
        <dbReference type="SAM" id="MobiDB-lite"/>
    </source>
</evidence>
<dbReference type="Gene3D" id="3.40.50.10810">
    <property type="entry name" value="Tandem AAA-ATPase domain"/>
    <property type="match status" value="1"/>
</dbReference>
<feature type="region of interest" description="Disordered" evidence="14">
    <location>
        <begin position="865"/>
        <end position="884"/>
    </location>
</feature>
<reference evidence="17 18" key="1">
    <citation type="submission" date="2021-11" db="EMBL/GenBank/DDBJ databases">
        <title>Black yeast isolated from Biological Soil Crust.</title>
        <authorList>
            <person name="Kurbessoian T."/>
        </authorList>
    </citation>
    <scope>NUCLEOTIDE SEQUENCE [LARGE SCALE GENOMIC DNA]</scope>
    <source>
        <strain evidence="17 18">CCFEE 5522</strain>
    </source>
</reference>
<dbReference type="PROSITE" id="PS51192">
    <property type="entry name" value="HELICASE_ATP_BIND_1"/>
    <property type="match status" value="1"/>
</dbReference>
<evidence type="ECO:0000256" key="10">
    <source>
        <dbReference type="ARBA" id="ARBA00023125"/>
    </source>
</evidence>
<comment type="subcellular location">
    <subcellularLocation>
        <location evidence="1">Nucleus</location>
    </subcellularLocation>
</comment>
<comment type="similarity">
    <text evidence="2">Belongs to the SNF2/RAD54 helicase family. SWR1 subfamily.</text>
</comment>
<feature type="compositionally biased region" description="Polar residues" evidence="14">
    <location>
        <begin position="297"/>
        <end position="316"/>
    </location>
</feature>
<feature type="domain" description="Helicase ATP-binding" evidence="15">
    <location>
        <begin position="960"/>
        <end position="1133"/>
    </location>
</feature>
<dbReference type="InterPro" id="IPR038718">
    <property type="entry name" value="SNF2-like_sf"/>
</dbReference>
<dbReference type="GO" id="GO:0000812">
    <property type="term" value="C:Swr1 complex"/>
    <property type="evidence" value="ECO:0007669"/>
    <property type="project" value="TreeGrafter"/>
</dbReference>
<evidence type="ECO:0000259" key="15">
    <source>
        <dbReference type="PROSITE" id="PS51192"/>
    </source>
</evidence>
<dbReference type="InterPro" id="IPR049730">
    <property type="entry name" value="SNF2/RAD54-like_C"/>
</dbReference>
<dbReference type="InterPro" id="IPR002464">
    <property type="entry name" value="DNA/RNA_helicase_DEAH_CS"/>
</dbReference>
<dbReference type="CDD" id="cd18793">
    <property type="entry name" value="SF2_C_SNF"/>
    <property type="match status" value="1"/>
</dbReference>
<feature type="compositionally biased region" description="Basic and acidic residues" evidence="14">
    <location>
        <begin position="28"/>
        <end position="47"/>
    </location>
</feature>
<keyword evidence="13" id="KW-0539">Nucleus</keyword>
<keyword evidence="11" id="KW-0010">Activator</keyword>
<dbReference type="EC" id="3.6.4.12" evidence="3"/>
<proteinExistence type="inferred from homology"/>
<dbReference type="GO" id="GO:0005524">
    <property type="term" value="F:ATP binding"/>
    <property type="evidence" value="ECO:0007669"/>
    <property type="project" value="UniProtKB-KW"/>
</dbReference>
<evidence type="ECO:0000256" key="8">
    <source>
        <dbReference type="ARBA" id="ARBA00022853"/>
    </source>
</evidence>
<feature type="compositionally biased region" description="Acidic residues" evidence="14">
    <location>
        <begin position="623"/>
        <end position="641"/>
    </location>
</feature>
<dbReference type="Pfam" id="PF00271">
    <property type="entry name" value="Helicase_C"/>
    <property type="match status" value="1"/>
</dbReference>
<evidence type="ECO:0000313" key="18">
    <source>
        <dbReference type="Proteomes" id="UP001324427"/>
    </source>
</evidence>
<feature type="compositionally biased region" description="Acidic residues" evidence="14">
    <location>
        <begin position="653"/>
        <end position="664"/>
    </location>
</feature>
<dbReference type="PANTHER" id="PTHR45685">
    <property type="entry name" value="HELICASE SRCAP-RELATED"/>
    <property type="match status" value="1"/>
</dbReference>
<feature type="compositionally biased region" description="Basic and acidic residues" evidence="14">
    <location>
        <begin position="819"/>
        <end position="833"/>
    </location>
</feature>
<dbReference type="SMART" id="SM00490">
    <property type="entry name" value="HELICc"/>
    <property type="match status" value="1"/>
</dbReference>
<feature type="compositionally biased region" description="Acidic residues" evidence="14">
    <location>
        <begin position="554"/>
        <end position="604"/>
    </location>
</feature>
<dbReference type="PROSITE" id="PS51194">
    <property type="entry name" value="HELICASE_CTER"/>
    <property type="match status" value="1"/>
</dbReference>
<evidence type="ECO:0000256" key="2">
    <source>
        <dbReference type="ARBA" id="ARBA00009220"/>
    </source>
</evidence>
<evidence type="ECO:0000256" key="1">
    <source>
        <dbReference type="ARBA" id="ARBA00004123"/>
    </source>
</evidence>
<dbReference type="GO" id="GO:0006338">
    <property type="term" value="P:chromatin remodeling"/>
    <property type="evidence" value="ECO:0007669"/>
    <property type="project" value="TreeGrafter"/>
</dbReference>
<dbReference type="SMART" id="SM00487">
    <property type="entry name" value="DEXDc"/>
    <property type="match status" value="1"/>
</dbReference>
<feature type="compositionally biased region" description="Polar residues" evidence="14">
    <location>
        <begin position="13"/>
        <end position="27"/>
    </location>
</feature>
<feature type="compositionally biased region" description="Basic and acidic residues" evidence="14">
    <location>
        <begin position="239"/>
        <end position="249"/>
    </location>
</feature>
<dbReference type="InterPro" id="IPR014001">
    <property type="entry name" value="Helicase_ATP-bd"/>
</dbReference>
<feature type="region of interest" description="Disordered" evidence="14">
    <location>
        <begin position="1728"/>
        <end position="1765"/>
    </location>
</feature>
<dbReference type="InterPro" id="IPR027417">
    <property type="entry name" value="P-loop_NTPase"/>
</dbReference>
<feature type="domain" description="Helicase C-terminal" evidence="16">
    <location>
        <begin position="1520"/>
        <end position="1671"/>
    </location>
</feature>
<feature type="region of interest" description="Disordered" evidence="14">
    <location>
        <begin position="1"/>
        <end position="328"/>
    </location>
</feature>
<evidence type="ECO:0000256" key="13">
    <source>
        <dbReference type="ARBA" id="ARBA00023242"/>
    </source>
</evidence>
<dbReference type="Pfam" id="PF00176">
    <property type="entry name" value="SNF2-rel_dom"/>
    <property type="match status" value="1"/>
</dbReference>
<dbReference type="PROSITE" id="PS00690">
    <property type="entry name" value="DEAH_ATP_HELICASE"/>
    <property type="match status" value="1"/>
</dbReference>
<organism evidence="17 18">
    <name type="scientific">Oleoguttula mirabilis</name>
    <dbReference type="NCBI Taxonomy" id="1507867"/>
    <lineage>
        <taxon>Eukaryota</taxon>
        <taxon>Fungi</taxon>
        <taxon>Dikarya</taxon>
        <taxon>Ascomycota</taxon>
        <taxon>Pezizomycotina</taxon>
        <taxon>Dothideomycetes</taxon>
        <taxon>Dothideomycetidae</taxon>
        <taxon>Mycosphaerellales</taxon>
        <taxon>Teratosphaeriaceae</taxon>
        <taxon>Oleoguttula</taxon>
    </lineage>
</organism>
<keyword evidence="4" id="KW-0547">Nucleotide-binding</keyword>
<name>A0AAV9JBV0_9PEZI</name>
<evidence type="ECO:0000256" key="4">
    <source>
        <dbReference type="ARBA" id="ARBA00022741"/>
    </source>
</evidence>
<accession>A0AAV9JBV0</accession>
<feature type="compositionally biased region" description="Low complexity" evidence="14">
    <location>
        <begin position="256"/>
        <end position="266"/>
    </location>
</feature>
<keyword evidence="12" id="KW-0804">Transcription</keyword>
<dbReference type="Gene3D" id="3.40.50.300">
    <property type="entry name" value="P-loop containing nucleotide triphosphate hydrolases"/>
    <property type="match status" value="1"/>
</dbReference>
<dbReference type="GO" id="GO:0003677">
    <property type="term" value="F:DNA binding"/>
    <property type="evidence" value="ECO:0007669"/>
    <property type="project" value="UniProtKB-KW"/>
</dbReference>
<dbReference type="InterPro" id="IPR050520">
    <property type="entry name" value="INO80/SWR1_helicase"/>
</dbReference>
<keyword evidence="10" id="KW-0238">DNA-binding</keyword>
<dbReference type="Proteomes" id="UP001324427">
    <property type="component" value="Unassembled WGS sequence"/>
</dbReference>
<dbReference type="FunFam" id="3.40.50.10810:FF:000005">
    <property type="entry name" value="Photoperiod-independent early flowering 1"/>
    <property type="match status" value="1"/>
</dbReference>
<evidence type="ECO:0000256" key="5">
    <source>
        <dbReference type="ARBA" id="ARBA00022801"/>
    </source>
</evidence>
<dbReference type="EMBL" id="JAVFHQ010000047">
    <property type="protein sequence ID" value="KAK4541885.1"/>
    <property type="molecule type" value="Genomic_DNA"/>
</dbReference>
<dbReference type="GO" id="GO:0042393">
    <property type="term" value="F:histone binding"/>
    <property type="evidence" value="ECO:0007669"/>
    <property type="project" value="TreeGrafter"/>
</dbReference>
<feature type="compositionally biased region" description="Polar residues" evidence="14">
    <location>
        <begin position="133"/>
        <end position="142"/>
    </location>
</feature>
<dbReference type="GO" id="GO:0016887">
    <property type="term" value="F:ATP hydrolysis activity"/>
    <property type="evidence" value="ECO:0007669"/>
    <property type="project" value="TreeGrafter"/>
</dbReference>
<evidence type="ECO:0000259" key="16">
    <source>
        <dbReference type="PROSITE" id="PS51194"/>
    </source>
</evidence>
<dbReference type="SUPFAM" id="SSF52540">
    <property type="entry name" value="P-loop containing nucleoside triphosphate hydrolases"/>
    <property type="match status" value="2"/>
</dbReference>
<evidence type="ECO:0000256" key="12">
    <source>
        <dbReference type="ARBA" id="ARBA00023163"/>
    </source>
</evidence>
<keyword evidence="5" id="KW-0378">Hydrolase</keyword>
<evidence type="ECO:0000313" key="17">
    <source>
        <dbReference type="EMBL" id="KAK4541885.1"/>
    </source>
</evidence>
<evidence type="ECO:0000256" key="9">
    <source>
        <dbReference type="ARBA" id="ARBA00023015"/>
    </source>
</evidence>
<protein>
    <recommendedName>
        <fullName evidence="3">DNA helicase</fullName>
        <ecNumber evidence="3">3.6.4.12</ecNumber>
    </recommendedName>
</protein>
<evidence type="ECO:0000256" key="3">
    <source>
        <dbReference type="ARBA" id="ARBA00012551"/>
    </source>
</evidence>
<keyword evidence="7" id="KW-0067">ATP-binding</keyword>
<feature type="compositionally biased region" description="Basic residues" evidence="14">
    <location>
        <begin position="198"/>
        <end position="207"/>
    </location>
</feature>
<feature type="compositionally biased region" description="Acidic residues" evidence="14">
    <location>
        <begin position="744"/>
        <end position="788"/>
    </location>
</feature>
<comment type="caution">
    <text evidence="17">The sequence shown here is derived from an EMBL/GenBank/DDBJ whole genome shotgun (WGS) entry which is preliminary data.</text>
</comment>
<keyword evidence="9" id="KW-0805">Transcription regulation</keyword>
<dbReference type="InterPro" id="IPR000330">
    <property type="entry name" value="SNF2_N"/>
</dbReference>
<keyword evidence="8" id="KW-0156">Chromatin regulator</keyword>
<gene>
    <name evidence="17" type="ORF">LTR36_007249</name>
</gene>
<evidence type="ECO:0000256" key="7">
    <source>
        <dbReference type="ARBA" id="ARBA00022840"/>
    </source>
</evidence>
<dbReference type="PANTHER" id="PTHR45685:SF1">
    <property type="entry name" value="HELICASE SRCAP"/>
    <property type="match status" value="1"/>
</dbReference>
<feature type="region of interest" description="Disordered" evidence="14">
    <location>
        <begin position="541"/>
        <end position="852"/>
    </location>
</feature>
<keyword evidence="18" id="KW-1185">Reference proteome</keyword>
<keyword evidence="6" id="KW-0347">Helicase</keyword>
<dbReference type="GO" id="GO:0003678">
    <property type="term" value="F:DNA helicase activity"/>
    <property type="evidence" value="ECO:0007669"/>
    <property type="project" value="UniProtKB-EC"/>
</dbReference>
<dbReference type="InterPro" id="IPR001650">
    <property type="entry name" value="Helicase_C-like"/>
</dbReference>